<protein>
    <recommendedName>
        <fullName evidence="5">N-alpha-acetyltransferase 40</fullName>
        <ecNumber evidence="4">2.3.1.257</ecNumber>
    </recommendedName>
</protein>
<dbReference type="PANTHER" id="PTHR20531">
    <property type="entry name" value="N-ALPHA-ACETYLTRANSFERASE 40"/>
    <property type="match status" value="1"/>
</dbReference>
<dbReference type="EMBL" id="BLZA01000021">
    <property type="protein sequence ID" value="GHJ87411.1"/>
    <property type="molecule type" value="Genomic_DNA"/>
</dbReference>
<evidence type="ECO:0000256" key="11">
    <source>
        <dbReference type="ARBA" id="ARBA00049524"/>
    </source>
</evidence>
<evidence type="ECO:0000256" key="4">
    <source>
        <dbReference type="ARBA" id="ARBA00012950"/>
    </source>
</evidence>
<dbReference type="GO" id="GO:1990189">
    <property type="term" value="F:protein N-terminal-serine acetyltransferase activity"/>
    <property type="evidence" value="ECO:0007669"/>
    <property type="project" value="UniProtKB-EC"/>
</dbReference>
<proteinExistence type="inferred from homology"/>
<organism evidence="13 14">
    <name type="scientific">Naganishia liquefaciens</name>
    <dbReference type="NCBI Taxonomy" id="104408"/>
    <lineage>
        <taxon>Eukaryota</taxon>
        <taxon>Fungi</taxon>
        <taxon>Dikarya</taxon>
        <taxon>Basidiomycota</taxon>
        <taxon>Agaricomycotina</taxon>
        <taxon>Tremellomycetes</taxon>
        <taxon>Filobasidiales</taxon>
        <taxon>Filobasidiaceae</taxon>
        <taxon>Naganishia</taxon>
    </lineage>
</organism>
<evidence type="ECO:0000313" key="14">
    <source>
        <dbReference type="Proteomes" id="UP000620104"/>
    </source>
</evidence>
<evidence type="ECO:0000256" key="6">
    <source>
        <dbReference type="ARBA" id="ARBA00022490"/>
    </source>
</evidence>
<dbReference type="GO" id="GO:0010485">
    <property type="term" value="F:histone H4 acetyltransferase activity"/>
    <property type="evidence" value="ECO:0007669"/>
    <property type="project" value="InterPro"/>
</dbReference>
<evidence type="ECO:0000256" key="8">
    <source>
        <dbReference type="ARBA" id="ARBA00023242"/>
    </source>
</evidence>
<sequence>MGRGLEHAVRKANELLALALSEILDATDSNTPHSESRLHVQRKVWTAADIPEAIKQELWMLYDRNMTTISTGTSMATPADEKKRELFDPATRYVVYLAETGPSHAPAQTVLGFASIRFDTEDTLDSQEYENGEQTTVVYIYEMQVASDARRLGLGRRLLRDCEALARATGMHKTMLTCLKDNKPGLVFYQRNGYAPDEIDPTKCIKEEQLAKVRSRRRAAGEEWAEGRRADTKATEHVDYRILSKLMT</sequence>
<comment type="catalytic activity">
    <reaction evidence="10">
        <text>N-terminal L-seryl-[histone H2A] + acetyl-CoA = N-terminal N(alpha)-acetyl-L-seryl-[histone H2A] + CoA + H(+)</text>
        <dbReference type="Rhea" id="RHEA:50600"/>
        <dbReference type="Rhea" id="RHEA-COMP:12742"/>
        <dbReference type="Rhea" id="RHEA-COMP:12744"/>
        <dbReference type="ChEBI" id="CHEBI:15378"/>
        <dbReference type="ChEBI" id="CHEBI:57287"/>
        <dbReference type="ChEBI" id="CHEBI:57288"/>
        <dbReference type="ChEBI" id="CHEBI:64738"/>
        <dbReference type="ChEBI" id="CHEBI:83690"/>
        <dbReference type="EC" id="2.3.1.257"/>
    </reaction>
</comment>
<dbReference type="InterPro" id="IPR039949">
    <property type="entry name" value="NAA40"/>
</dbReference>
<evidence type="ECO:0000256" key="2">
    <source>
        <dbReference type="ARBA" id="ARBA00004496"/>
    </source>
</evidence>
<dbReference type="PANTHER" id="PTHR20531:SF1">
    <property type="entry name" value="N-ALPHA-ACETYLTRANSFERASE 40"/>
    <property type="match status" value="1"/>
</dbReference>
<evidence type="ECO:0000256" key="9">
    <source>
        <dbReference type="ARBA" id="ARBA00023315"/>
    </source>
</evidence>
<dbReference type="PROSITE" id="PS51186">
    <property type="entry name" value="GNAT"/>
    <property type="match status" value="1"/>
</dbReference>
<dbReference type="GO" id="GO:0043998">
    <property type="term" value="F:histone H2A acetyltransferase activity"/>
    <property type="evidence" value="ECO:0007669"/>
    <property type="project" value="InterPro"/>
</dbReference>
<accession>A0A8H3TUY5</accession>
<keyword evidence="7" id="KW-0808">Transferase</keyword>
<dbReference type="InterPro" id="IPR016181">
    <property type="entry name" value="Acyl_CoA_acyltransferase"/>
</dbReference>
<comment type="catalytic activity">
    <reaction evidence="11">
        <text>N-terminal L-seryl-[histone H4] + acetyl-CoA = N-terminal N(alpha)-acetyl-L-seryl-[histone H4] + CoA + H(+)</text>
        <dbReference type="Rhea" id="RHEA:50596"/>
        <dbReference type="Rhea" id="RHEA-COMP:12740"/>
        <dbReference type="Rhea" id="RHEA-COMP:12743"/>
        <dbReference type="ChEBI" id="CHEBI:15378"/>
        <dbReference type="ChEBI" id="CHEBI:57287"/>
        <dbReference type="ChEBI" id="CHEBI:57288"/>
        <dbReference type="ChEBI" id="CHEBI:64738"/>
        <dbReference type="ChEBI" id="CHEBI:83690"/>
        <dbReference type="EC" id="2.3.1.257"/>
    </reaction>
</comment>
<keyword evidence="6" id="KW-0963">Cytoplasm</keyword>
<keyword evidence="9" id="KW-0012">Acyltransferase</keyword>
<dbReference type="Pfam" id="PF00583">
    <property type="entry name" value="Acetyltransf_1"/>
    <property type="match status" value="1"/>
</dbReference>
<dbReference type="AlphaFoldDB" id="A0A8H3TUY5"/>
<name>A0A8H3TUY5_9TREE</name>
<evidence type="ECO:0000256" key="5">
    <source>
        <dbReference type="ARBA" id="ARBA00015043"/>
    </source>
</evidence>
<keyword evidence="8" id="KW-0539">Nucleus</keyword>
<dbReference type="Proteomes" id="UP000620104">
    <property type="component" value="Unassembled WGS sequence"/>
</dbReference>
<evidence type="ECO:0000256" key="1">
    <source>
        <dbReference type="ARBA" id="ARBA00004123"/>
    </source>
</evidence>
<dbReference type="OrthoDB" id="424551at2759"/>
<keyword evidence="14" id="KW-1185">Reference proteome</keyword>
<evidence type="ECO:0000256" key="7">
    <source>
        <dbReference type="ARBA" id="ARBA00022679"/>
    </source>
</evidence>
<evidence type="ECO:0000313" key="13">
    <source>
        <dbReference type="EMBL" id="GHJ87411.1"/>
    </source>
</evidence>
<dbReference type="Gene3D" id="3.40.630.30">
    <property type="match status" value="1"/>
</dbReference>
<dbReference type="EC" id="2.3.1.257" evidence="4"/>
<dbReference type="SUPFAM" id="SSF55729">
    <property type="entry name" value="Acyl-CoA N-acyltransferases (Nat)"/>
    <property type="match status" value="1"/>
</dbReference>
<gene>
    <name evidence="13" type="ORF">NliqN6_3813</name>
</gene>
<evidence type="ECO:0000256" key="10">
    <source>
        <dbReference type="ARBA" id="ARBA00047821"/>
    </source>
</evidence>
<comment type="subcellular location">
    <subcellularLocation>
        <location evidence="2">Cytoplasm</location>
    </subcellularLocation>
    <subcellularLocation>
        <location evidence="1">Nucleus</location>
    </subcellularLocation>
</comment>
<feature type="domain" description="N-acetyltransferase" evidence="12">
    <location>
        <begin position="48"/>
        <end position="212"/>
    </location>
</feature>
<dbReference type="InterPro" id="IPR000182">
    <property type="entry name" value="GNAT_dom"/>
</dbReference>
<dbReference type="GO" id="GO:0005737">
    <property type="term" value="C:cytoplasm"/>
    <property type="evidence" value="ECO:0007669"/>
    <property type="project" value="UniProtKB-SubCell"/>
</dbReference>
<comment type="caution">
    <text evidence="13">The sequence shown here is derived from an EMBL/GenBank/DDBJ whole genome shotgun (WGS) entry which is preliminary data.</text>
</comment>
<comment type="similarity">
    <text evidence="3">Belongs to the acetyltransferase family. NAA40 subfamily.</text>
</comment>
<dbReference type="GO" id="GO:0005634">
    <property type="term" value="C:nucleus"/>
    <property type="evidence" value="ECO:0007669"/>
    <property type="project" value="UniProtKB-SubCell"/>
</dbReference>
<evidence type="ECO:0000256" key="3">
    <source>
        <dbReference type="ARBA" id="ARBA00008870"/>
    </source>
</evidence>
<reference evidence="13" key="1">
    <citation type="submission" date="2020-07" db="EMBL/GenBank/DDBJ databases">
        <title>Draft Genome Sequence of a Deep-Sea Yeast, Naganishia (Cryptococcus) liquefaciens strain N6.</title>
        <authorList>
            <person name="Han Y.W."/>
            <person name="Kajitani R."/>
            <person name="Morimoto H."/>
            <person name="Parhat M."/>
            <person name="Tsubouchi H."/>
            <person name="Bakenova O."/>
            <person name="Ogata M."/>
            <person name="Argunhan B."/>
            <person name="Aoki R."/>
            <person name="Kajiwara S."/>
            <person name="Itoh T."/>
            <person name="Iwasaki H."/>
        </authorList>
    </citation>
    <scope>NUCLEOTIDE SEQUENCE</scope>
    <source>
        <strain evidence="13">N6</strain>
    </source>
</reference>
<evidence type="ECO:0000259" key="12">
    <source>
        <dbReference type="PROSITE" id="PS51186"/>
    </source>
</evidence>